<feature type="compositionally biased region" description="Basic and acidic residues" evidence="1">
    <location>
        <begin position="544"/>
        <end position="553"/>
    </location>
</feature>
<protein>
    <submittedName>
        <fullName evidence="2">Uncharacterized protein</fullName>
    </submittedName>
</protein>
<feature type="compositionally biased region" description="Basic and acidic residues" evidence="1">
    <location>
        <begin position="427"/>
        <end position="441"/>
    </location>
</feature>
<feature type="compositionally biased region" description="Basic and acidic residues" evidence="1">
    <location>
        <begin position="485"/>
        <end position="496"/>
    </location>
</feature>
<evidence type="ECO:0000313" key="3">
    <source>
        <dbReference type="Proteomes" id="UP001152607"/>
    </source>
</evidence>
<organism evidence="2 3">
    <name type="scientific">Periconia digitata</name>
    <dbReference type="NCBI Taxonomy" id="1303443"/>
    <lineage>
        <taxon>Eukaryota</taxon>
        <taxon>Fungi</taxon>
        <taxon>Dikarya</taxon>
        <taxon>Ascomycota</taxon>
        <taxon>Pezizomycotina</taxon>
        <taxon>Dothideomycetes</taxon>
        <taxon>Pleosporomycetidae</taxon>
        <taxon>Pleosporales</taxon>
        <taxon>Massarineae</taxon>
        <taxon>Periconiaceae</taxon>
        <taxon>Periconia</taxon>
    </lineage>
</organism>
<dbReference type="EMBL" id="CAOQHR010000005">
    <property type="protein sequence ID" value="CAI6334530.1"/>
    <property type="molecule type" value="Genomic_DNA"/>
</dbReference>
<feature type="region of interest" description="Disordered" evidence="1">
    <location>
        <begin position="361"/>
        <end position="569"/>
    </location>
</feature>
<name>A0A9W4UEN0_9PLEO</name>
<accession>A0A9W4UEN0</accession>
<reference evidence="2" key="1">
    <citation type="submission" date="2023-01" db="EMBL/GenBank/DDBJ databases">
        <authorList>
            <person name="Van Ghelder C."/>
            <person name="Rancurel C."/>
        </authorList>
    </citation>
    <scope>NUCLEOTIDE SEQUENCE</scope>
    <source>
        <strain evidence="2">CNCM I-4278</strain>
    </source>
</reference>
<feature type="region of interest" description="Disordered" evidence="1">
    <location>
        <begin position="1"/>
        <end position="21"/>
    </location>
</feature>
<feature type="compositionally biased region" description="Polar residues" evidence="1">
    <location>
        <begin position="467"/>
        <end position="476"/>
    </location>
</feature>
<dbReference type="Proteomes" id="UP001152607">
    <property type="component" value="Unassembled WGS sequence"/>
</dbReference>
<comment type="caution">
    <text evidence="2">The sequence shown here is derived from an EMBL/GenBank/DDBJ whole genome shotgun (WGS) entry which is preliminary data.</text>
</comment>
<proteinExistence type="predicted"/>
<evidence type="ECO:0000313" key="2">
    <source>
        <dbReference type="EMBL" id="CAI6334530.1"/>
    </source>
</evidence>
<keyword evidence="3" id="KW-1185">Reference proteome</keyword>
<feature type="compositionally biased region" description="Basic and acidic residues" evidence="1">
    <location>
        <begin position="394"/>
        <end position="409"/>
    </location>
</feature>
<dbReference type="OrthoDB" id="4868352at2759"/>
<sequence length="582" mass="66137">MMRKPPDSDGLSPQSSGEMQNLRDENAELQETLNHTVAKLMKLQGGLDQISDGHVKRRFESLWIATQDWVTNIEVDLAQHSRDFRQDSFEVLLAGDSTDGLLWQLGLEEQDYDRLERKSASYPHYDDYAKMKWLGTLGSCIHVVLSRHIWCFINRHVFQKRPSGVVSDAGKGIEYIGKAIAGGWEGGQGTGTEAVQKAHKWRAEAMATLMSTREFQRRKAVRLEELRNDLENHTSKLVYRPTLDQHLEALITSVLYPAVGLQESLACSSIVYDINELNLSPGATNKQDHRLHECTLKDVVELRERDPANTRGIFCVLFPGMYRVSHTEKKNLPIVKPVVLVWDKDSFQTYLSYKEAFNRSRLQRSRSPRKLESRASSPSQQPKRSRRRRLSVNEQKRAPDPKHGKRDQPVGRATGISKAGTWTEEGLGIHEEKPPLRRSITDDFMGGIFPKSWMAKKMPKRRASIAPTHSGSTSKPSSHHNSPKLPHEQSSREHSRARSKSIQYHGSQGDGGDIVTVTRDESEDEDESSSSHDSTENNFDEETYAPKHTHDVDPYPEPSYSRPSIDPTRKRLLEHIRLRSGN</sequence>
<dbReference type="AlphaFoldDB" id="A0A9W4UEN0"/>
<evidence type="ECO:0000256" key="1">
    <source>
        <dbReference type="SAM" id="MobiDB-lite"/>
    </source>
</evidence>
<gene>
    <name evidence="2" type="ORF">PDIGIT_LOCUS7591</name>
</gene>